<feature type="transmembrane region" description="Helical" evidence="2">
    <location>
        <begin position="200"/>
        <end position="218"/>
    </location>
</feature>
<proteinExistence type="predicted"/>
<dbReference type="PANTHER" id="PTHR37783:SF1">
    <property type="entry name" value="MEMBRANE PROTEIN, PUTATIVE (AFU_ORTHOLOGUE AFUA_1G04315)-RELATED"/>
    <property type="match status" value="1"/>
</dbReference>
<keyword evidence="5" id="KW-1185">Reference proteome</keyword>
<dbReference type="OrthoDB" id="5553410at2759"/>
<organism evidence="4 5">
    <name type="scientific">Coniella lustricola</name>
    <dbReference type="NCBI Taxonomy" id="2025994"/>
    <lineage>
        <taxon>Eukaryota</taxon>
        <taxon>Fungi</taxon>
        <taxon>Dikarya</taxon>
        <taxon>Ascomycota</taxon>
        <taxon>Pezizomycotina</taxon>
        <taxon>Sordariomycetes</taxon>
        <taxon>Sordariomycetidae</taxon>
        <taxon>Diaporthales</taxon>
        <taxon>Schizoparmaceae</taxon>
        <taxon>Coniella</taxon>
    </lineage>
</organism>
<accession>A0A2T3AIL8</accession>
<evidence type="ECO:0000313" key="4">
    <source>
        <dbReference type="EMBL" id="PSR99222.1"/>
    </source>
</evidence>
<evidence type="ECO:0000256" key="1">
    <source>
        <dbReference type="SAM" id="MobiDB-lite"/>
    </source>
</evidence>
<dbReference type="Gene3D" id="3.20.180.10">
    <property type="entry name" value="PNP-oxidase-like"/>
    <property type="match status" value="1"/>
</dbReference>
<gene>
    <name evidence="4" type="ORF">BD289DRAFT_424331</name>
</gene>
<feature type="transmembrane region" description="Helical" evidence="2">
    <location>
        <begin position="156"/>
        <end position="179"/>
    </location>
</feature>
<dbReference type="PANTHER" id="PTHR37783">
    <property type="entry name" value="MEMBRANE PROTEIN, PUTATIVE (AFU_ORTHOLOGUE AFUA_1G04315)-RELATED"/>
    <property type="match status" value="1"/>
</dbReference>
<dbReference type="AlphaFoldDB" id="A0A2T3AIL8"/>
<feature type="region of interest" description="Disordered" evidence="1">
    <location>
        <begin position="118"/>
        <end position="146"/>
    </location>
</feature>
<reference evidence="4 5" key="1">
    <citation type="journal article" date="2018" name="Mycol. Prog.">
        <title>Coniella lustricola, a new species from submerged detritus.</title>
        <authorList>
            <person name="Raudabaugh D.B."/>
            <person name="Iturriaga T."/>
            <person name="Carver A."/>
            <person name="Mondo S."/>
            <person name="Pangilinan J."/>
            <person name="Lipzen A."/>
            <person name="He G."/>
            <person name="Amirebrahimi M."/>
            <person name="Grigoriev I.V."/>
            <person name="Miller A.N."/>
        </authorList>
    </citation>
    <scope>NUCLEOTIDE SEQUENCE [LARGE SCALE GENOMIC DNA]</scope>
    <source>
        <strain evidence="4 5">B22-T-1</strain>
    </source>
</reference>
<evidence type="ECO:0000313" key="5">
    <source>
        <dbReference type="Proteomes" id="UP000241462"/>
    </source>
</evidence>
<dbReference type="EMBL" id="KZ678385">
    <property type="protein sequence ID" value="PSR99222.1"/>
    <property type="molecule type" value="Genomic_DNA"/>
</dbReference>
<feature type="compositionally biased region" description="Basic and acidic residues" evidence="1">
    <location>
        <begin position="123"/>
        <end position="134"/>
    </location>
</feature>
<feature type="domain" description="DUF2470" evidence="3">
    <location>
        <begin position="35"/>
        <end position="108"/>
    </location>
</feature>
<keyword evidence="2" id="KW-0812">Transmembrane</keyword>
<name>A0A2T3AIL8_9PEZI</name>
<keyword evidence="2" id="KW-0472">Membrane</keyword>
<feature type="compositionally biased region" description="Low complexity" evidence="1">
    <location>
        <begin position="1"/>
        <end position="15"/>
    </location>
</feature>
<feature type="transmembrane region" description="Helical" evidence="2">
    <location>
        <begin position="238"/>
        <end position="255"/>
    </location>
</feature>
<evidence type="ECO:0000259" key="3">
    <source>
        <dbReference type="Pfam" id="PF10615"/>
    </source>
</evidence>
<evidence type="ECO:0000256" key="2">
    <source>
        <dbReference type="SAM" id="Phobius"/>
    </source>
</evidence>
<dbReference type="InterPro" id="IPR019595">
    <property type="entry name" value="DUF2470"/>
</dbReference>
<feature type="region of interest" description="Disordered" evidence="1">
    <location>
        <begin position="1"/>
        <end position="28"/>
    </location>
</feature>
<dbReference type="InterPro" id="IPR037119">
    <property type="entry name" value="Haem_oxidase_HugZ-like_sf"/>
</dbReference>
<keyword evidence="2" id="KW-1133">Transmembrane helix</keyword>
<sequence length="269" mass="29640">MVTTRASTRSASSSTPPAHDPSPAGGTLEIDPVSKARTIAHMNQDHADDMVAILRHYAKLPQDQAADAEMLDLDFATMTVKSISGVHAVPLDPPMNTWSDRRSRLVDMTLEAREALGITGPVDDEHNGSSDHKKSNNNSQRRTKDAPAVYYPPEGVGFLSLAGVTFYFVCAVLVFSGHVERGSAVWRLVEAIRFPGGPETYVWLVRFLLLPMLAVHGFEAAHMARGRLAARNVPVGSTVWLLWVVNAFFEGVPVYQRWDRRILGKEKSH</sequence>
<dbReference type="InParanoid" id="A0A2T3AIL8"/>
<dbReference type="Pfam" id="PF10615">
    <property type="entry name" value="DUF2470"/>
    <property type="match status" value="1"/>
</dbReference>
<protein>
    <recommendedName>
        <fullName evidence="3">DUF2470 domain-containing protein</fullName>
    </recommendedName>
</protein>
<dbReference type="Proteomes" id="UP000241462">
    <property type="component" value="Unassembled WGS sequence"/>
</dbReference>